<proteinExistence type="inferred from homology"/>
<dbReference type="PANTHER" id="PTHR10434">
    <property type="entry name" value="1-ACYL-SN-GLYCEROL-3-PHOSPHATE ACYLTRANSFERASE"/>
    <property type="match status" value="1"/>
</dbReference>
<feature type="domain" description="Phospholipid/glycerol acyltransferase" evidence="5">
    <location>
        <begin position="33"/>
        <end position="145"/>
    </location>
</feature>
<gene>
    <name evidence="6" type="ORF">SAMN04488502_101220</name>
</gene>
<organism evidence="6 7">
    <name type="scientific">Dendrosporobacter quercicolus</name>
    <dbReference type="NCBI Taxonomy" id="146817"/>
    <lineage>
        <taxon>Bacteria</taxon>
        <taxon>Bacillati</taxon>
        <taxon>Bacillota</taxon>
        <taxon>Negativicutes</taxon>
        <taxon>Selenomonadales</taxon>
        <taxon>Sporomusaceae</taxon>
        <taxon>Dendrosporobacter</taxon>
    </lineage>
</organism>
<reference evidence="6 7" key="1">
    <citation type="submission" date="2016-10" db="EMBL/GenBank/DDBJ databases">
        <authorList>
            <person name="de Groot N.N."/>
        </authorList>
    </citation>
    <scope>NUCLEOTIDE SEQUENCE [LARGE SCALE GENOMIC DNA]</scope>
    <source>
        <strain evidence="6 7">DSM 1736</strain>
    </source>
</reference>
<keyword evidence="7" id="KW-1185">Reference proteome</keyword>
<keyword evidence="2 4" id="KW-0808">Transferase</keyword>
<keyword evidence="4" id="KW-0444">Lipid biosynthesis</keyword>
<name>A0A1G9L3Q2_9FIRM</name>
<accession>A0A1G9L3Q2</accession>
<evidence type="ECO:0000313" key="6">
    <source>
        <dbReference type="EMBL" id="SDL56592.1"/>
    </source>
</evidence>
<protein>
    <recommendedName>
        <fullName evidence="4">1-acyl-sn-glycerol-3-phosphate acyltransferase</fullName>
        <ecNumber evidence="4">2.3.1.51</ecNumber>
    </recommendedName>
</protein>
<dbReference type="STRING" id="146817.SAMN04488502_101220"/>
<dbReference type="OrthoDB" id="9803035at2"/>
<keyword evidence="4" id="KW-1208">Phospholipid metabolism</keyword>
<dbReference type="Pfam" id="PF01553">
    <property type="entry name" value="Acyltransferase"/>
    <property type="match status" value="1"/>
</dbReference>
<dbReference type="NCBIfam" id="TIGR00530">
    <property type="entry name" value="AGP_acyltrn"/>
    <property type="match status" value="1"/>
</dbReference>
<comment type="catalytic activity">
    <reaction evidence="4">
        <text>a 1-acyl-sn-glycero-3-phosphate + an acyl-CoA = a 1,2-diacyl-sn-glycero-3-phosphate + CoA</text>
        <dbReference type="Rhea" id="RHEA:19709"/>
        <dbReference type="ChEBI" id="CHEBI:57287"/>
        <dbReference type="ChEBI" id="CHEBI:57970"/>
        <dbReference type="ChEBI" id="CHEBI:58342"/>
        <dbReference type="ChEBI" id="CHEBI:58608"/>
        <dbReference type="EC" id="2.3.1.51"/>
    </reaction>
</comment>
<evidence type="ECO:0000256" key="1">
    <source>
        <dbReference type="ARBA" id="ARBA00008655"/>
    </source>
</evidence>
<evidence type="ECO:0000256" key="2">
    <source>
        <dbReference type="ARBA" id="ARBA00022679"/>
    </source>
</evidence>
<comment type="domain">
    <text evidence="4">The HXXXXD motif is essential for acyltransferase activity and may constitute the binding site for the phosphate moiety of the glycerol-3-phosphate.</text>
</comment>
<dbReference type="GO" id="GO:0006654">
    <property type="term" value="P:phosphatidic acid biosynthetic process"/>
    <property type="evidence" value="ECO:0007669"/>
    <property type="project" value="TreeGrafter"/>
</dbReference>
<dbReference type="SUPFAM" id="SSF69593">
    <property type="entry name" value="Glycerol-3-phosphate (1)-acyltransferase"/>
    <property type="match status" value="1"/>
</dbReference>
<dbReference type="PANTHER" id="PTHR10434:SF11">
    <property type="entry name" value="1-ACYL-SN-GLYCEROL-3-PHOSPHATE ACYLTRANSFERASE"/>
    <property type="match status" value="1"/>
</dbReference>
<dbReference type="GO" id="GO:0003841">
    <property type="term" value="F:1-acylglycerol-3-phosphate O-acyltransferase activity"/>
    <property type="evidence" value="ECO:0007669"/>
    <property type="project" value="UniProtKB-UniRule"/>
</dbReference>
<keyword evidence="3 4" id="KW-0012">Acyltransferase</keyword>
<evidence type="ECO:0000313" key="7">
    <source>
        <dbReference type="Proteomes" id="UP000214880"/>
    </source>
</evidence>
<dbReference type="EMBL" id="FNHB01000001">
    <property type="protein sequence ID" value="SDL56592.1"/>
    <property type="molecule type" value="Genomic_DNA"/>
</dbReference>
<evidence type="ECO:0000256" key="3">
    <source>
        <dbReference type="ARBA" id="ARBA00023315"/>
    </source>
</evidence>
<dbReference type="Proteomes" id="UP000214880">
    <property type="component" value="Unassembled WGS sequence"/>
</dbReference>
<dbReference type="EC" id="2.3.1.51" evidence="4"/>
<dbReference type="InterPro" id="IPR004552">
    <property type="entry name" value="AGP_acyltrans"/>
</dbReference>
<keyword evidence="4" id="KW-0594">Phospholipid biosynthesis</keyword>
<comment type="similarity">
    <text evidence="1 4">Belongs to the 1-acyl-sn-glycerol-3-phosphate acyltransferase family.</text>
</comment>
<evidence type="ECO:0000256" key="4">
    <source>
        <dbReference type="RuleBase" id="RU361267"/>
    </source>
</evidence>
<keyword evidence="4" id="KW-0443">Lipid metabolism</keyword>
<sequence length="203" mass="21996">MYKLLKLFLFILFKLVFRCRVTGQENIPQAGGVIIAANHLSLWDPPFLATFVPRPIHYMAKEELFAIPGLGWIIRRLNAFPVRRGAADRTAIRTAIAILEGGECLGLFPEGTRSKDGSLGPAEQGVALIAAKAGAIIVPAAIIGTNKGFGDWCLPRFELRFGSPVVLPKGKADKERLDKISNQVMTEIGCLLTDQAAKKITGG</sequence>
<evidence type="ECO:0000259" key="5">
    <source>
        <dbReference type="SMART" id="SM00563"/>
    </source>
</evidence>
<dbReference type="RefSeq" id="WP_092067435.1">
    <property type="nucleotide sequence ID" value="NZ_FNHB01000001.1"/>
</dbReference>
<dbReference type="SMART" id="SM00563">
    <property type="entry name" value="PlsC"/>
    <property type="match status" value="1"/>
</dbReference>
<dbReference type="InterPro" id="IPR002123">
    <property type="entry name" value="Plipid/glycerol_acylTrfase"/>
</dbReference>
<dbReference type="CDD" id="cd07989">
    <property type="entry name" value="LPLAT_AGPAT-like"/>
    <property type="match status" value="1"/>
</dbReference>
<dbReference type="GO" id="GO:0016020">
    <property type="term" value="C:membrane"/>
    <property type="evidence" value="ECO:0007669"/>
    <property type="project" value="InterPro"/>
</dbReference>
<dbReference type="AlphaFoldDB" id="A0A1G9L3Q2"/>